<dbReference type="PIRSF" id="PIRSF004848">
    <property type="entry name" value="YBL036c_PLPDEIII"/>
    <property type="match status" value="1"/>
</dbReference>
<comment type="similarity">
    <text evidence="2 4">Belongs to the pyridoxal phosphate-binding protein YggS/PROSC family.</text>
</comment>
<feature type="modified residue" description="N6-(pyridoxal phosphate)lysine" evidence="2 3">
    <location>
        <position position="38"/>
    </location>
</feature>
<dbReference type="InterPro" id="IPR001608">
    <property type="entry name" value="Ala_racemase_N"/>
</dbReference>
<comment type="caution">
    <text evidence="6">The sequence shown here is derived from an EMBL/GenBank/DDBJ whole genome shotgun (WGS) entry which is preliminary data.</text>
</comment>
<dbReference type="EMBL" id="JAHWXT010000005">
    <property type="protein sequence ID" value="MCF0265593.1"/>
    <property type="molecule type" value="Genomic_DNA"/>
</dbReference>
<proteinExistence type="inferred from homology"/>
<comment type="function">
    <text evidence="2">Pyridoxal 5'-phosphate (PLP)-binding protein, which is involved in PLP homeostasis.</text>
</comment>
<dbReference type="AlphaFoldDB" id="A0A8X8GIA1"/>
<dbReference type="PANTHER" id="PTHR10146:SF14">
    <property type="entry name" value="PYRIDOXAL PHOSPHATE HOMEOSTASIS PROTEIN"/>
    <property type="match status" value="1"/>
</dbReference>
<dbReference type="InterPro" id="IPR029066">
    <property type="entry name" value="PLP-binding_barrel"/>
</dbReference>
<dbReference type="NCBIfam" id="TIGR00044">
    <property type="entry name" value="YggS family pyridoxal phosphate-dependent enzyme"/>
    <property type="match status" value="1"/>
</dbReference>
<organism evidence="6 7">
    <name type="scientific">Acinetobacter guillouiae</name>
    <name type="common">Acinetobacter genomosp. 11</name>
    <dbReference type="NCBI Taxonomy" id="106649"/>
    <lineage>
        <taxon>Bacteria</taxon>
        <taxon>Pseudomonadati</taxon>
        <taxon>Pseudomonadota</taxon>
        <taxon>Gammaproteobacteria</taxon>
        <taxon>Moraxellales</taxon>
        <taxon>Moraxellaceae</taxon>
        <taxon>Acinetobacter</taxon>
    </lineage>
</organism>
<dbReference type="CDD" id="cd00635">
    <property type="entry name" value="PLPDE_III_YBL036c_like"/>
    <property type="match status" value="1"/>
</dbReference>
<evidence type="ECO:0000313" key="6">
    <source>
        <dbReference type="EMBL" id="MCF0265593.1"/>
    </source>
</evidence>
<evidence type="ECO:0000313" key="7">
    <source>
        <dbReference type="Proteomes" id="UP000887320"/>
    </source>
</evidence>
<sequence length="240" mass="27509">MLKEIISDRLSEIKLTIEKACLKVNRDPSEIRLLPVSKTFSAEHVRAIHALGYDCVGENKVLEAKSKYEELKQLSNLKWVLIGHLQRNKVKYVAQFISEFHALDRVELAYKLNSALEKEKRVMPVFVQVNTSGESSKYGIQPHELEHFIEQCLPFTYIKIVGLMTLAIHSHVPNEVRQCFQLLRTLRDQISKKHPEIQRLSMGMSGDFELAIAEGATDIRIGQAIFGARSKPDSYYWPTE</sequence>
<evidence type="ECO:0000256" key="4">
    <source>
        <dbReference type="RuleBase" id="RU004514"/>
    </source>
</evidence>
<keyword evidence="1 2" id="KW-0663">Pyridoxal phosphate</keyword>
<dbReference type="Pfam" id="PF01168">
    <property type="entry name" value="Ala_racemase_N"/>
    <property type="match status" value="1"/>
</dbReference>
<dbReference type="SUPFAM" id="SSF51419">
    <property type="entry name" value="PLP-binding barrel"/>
    <property type="match status" value="1"/>
</dbReference>
<evidence type="ECO:0000256" key="2">
    <source>
        <dbReference type="HAMAP-Rule" id="MF_02087"/>
    </source>
</evidence>
<dbReference type="GO" id="GO:0030170">
    <property type="term" value="F:pyridoxal phosphate binding"/>
    <property type="evidence" value="ECO:0007669"/>
    <property type="project" value="UniProtKB-UniRule"/>
</dbReference>
<comment type="cofactor">
    <cofactor evidence="3">
        <name>pyridoxal 5'-phosphate</name>
        <dbReference type="ChEBI" id="CHEBI:597326"/>
    </cofactor>
</comment>
<evidence type="ECO:0000259" key="5">
    <source>
        <dbReference type="Pfam" id="PF01168"/>
    </source>
</evidence>
<name>A0A8X8GIA1_ACIGI</name>
<feature type="domain" description="Alanine racemase N-terminal" evidence="5">
    <location>
        <begin position="33"/>
        <end position="229"/>
    </location>
</feature>
<dbReference type="FunFam" id="3.20.20.10:FF:000018">
    <property type="entry name" value="Pyridoxal phosphate homeostasis protein"/>
    <property type="match status" value="1"/>
</dbReference>
<evidence type="ECO:0000256" key="3">
    <source>
        <dbReference type="PIRSR" id="PIRSR004848-1"/>
    </source>
</evidence>
<dbReference type="Proteomes" id="UP000887320">
    <property type="component" value="Unassembled WGS sequence"/>
</dbReference>
<dbReference type="Gene3D" id="3.20.20.10">
    <property type="entry name" value="Alanine racemase"/>
    <property type="match status" value="1"/>
</dbReference>
<dbReference type="InterPro" id="IPR011078">
    <property type="entry name" value="PyrdxlP_homeostasis"/>
</dbReference>
<reference evidence="6" key="1">
    <citation type="submission" date="2021-07" db="EMBL/GenBank/DDBJ databases">
        <authorList>
            <person name="Fernandez M."/>
            <person name="Pereira P."/>
            <person name="Torres Tejerizo G.A."/>
            <person name="Gonzalez P."/>
            <person name="Agostini E."/>
        </authorList>
    </citation>
    <scope>NUCLEOTIDE SEQUENCE</scope>
    <source>
        <strain evidence="6">SFC 500-1A</strain>
    </source>
</reference>
<evidence type="ECO:0000256" key="1">
    <source>
        <dbReference type="ARBA" id="ARBA00022898"/>
    </source>
</evidence>
<protein>
    <recommendedName>
        <fullName evidence="2">Pyridoxal phosphate homeostasis protein</fullName>
        <shortName evidence="2">PLP homeostasis protein</shortName>
    </recommendedName>
</protein>
<gene>
    <name evidence="6" type="ORF">KW868_14160</name>
</gene>
<dbReference type="HAMAP" id="MF_02087">
    <property type="entry name" value="PLP_homeostasis"/>
    <property type="match status" value="1"/>
</dbReference>
<accession>A0A8X8GIA1</accession>
<dbReference type="RefSeq" id="WP_234623726.1">
    <property type="nucleotide sequence ID" value="NZ_JAHWXT010000005.1"/>
</dbReference>
<dbReference type="PANTHER" id="PTHR10146">
    <property type="entry name" value="PROLINE SYNTHETASE CO-TRANSCRIBED BACTERIAL HOMOLOG PROTEIN"/>
    <property type="match status" value="1"/>
</dbReference>